<proteinExistence type="predicted"/>
<feature type="non-terminal residue" evidence="1">
    <location>
        <position position="1"/>
    </location>
</feature>
<dbReference type="AlphaFoldDB" id="A0A1L9NF37"/>
<reference evidence="2" key="1">
    <citation type="journal article" date="2017" name="Genome Biol.">
        <title>Comparative genomics reveals high biological diversity and specific adaptations in the industrially and medically important fungal genus Aspergillus.</title>
        <authorList>
            <person name="de Vries R.P."/>
            <person name="Riley R."/>
            <person name="Wiebenga A."/>
            <person name="Aguilar-Osorio G."/>
            <person name="Amillis S."/>
            <person name="Uchima C.A."/>
            <person name="Anderluh G."/>
            <person name="Asadollahi M."/>
            <person name="Askin M."/>
            <person name="Barry K."/>
            <person name="Battaglia E."/>
            <person name="Bayram O."/>
            <person name="Benocci T."/>
            <person name="Braus-Stromeyer S.A."/>
            <person name="Caldana C."/>
            <person name="Canovas D."/>
            <person name="Cerqueira G.C."/>
            <person name="Chen F."/>
            <person name="Chen W."/>
            <person name="Choi C."/>
            <person name="Clum A."/>
            <person name="Dos Santos R.A."/>
            <person name="Damasio A.R."/>
            <person name="Diallinas G."/>
            <person name="Emri T."/>
            <person name="Fekete E."/>
            <person name="Flipphi M."/>
            <person name="Freyberg S."/>
            <person name="Gallo A."/>
            <person name="Gournas C."/>
            <person name="Habgood R."/>
            <person name="Hainaut M."/>
            <person name="Harispe M.L."/>
            <person name="Henrissat B."/>
            <person name="Hilden K.S."/>
            <person name="Hope R."/>
            <person name="Hossain A."/>
            <person name="Karabika E."/>
            <person name="Karaffa L."/>
            <person name="Karanyi Z."/>
            <person name="Krasevec N."/>
            <person name="Kuo A."/>
            <person name="Kusch H."/>
            <person name="LaButti K."/>
            <person name="Lagendijk E.L."/>
            <person name="Lapidus A."/>
            <person name="Levasseur A."/>
            <person name="Lindquist E."/>
            <person name="Lipzen A."/>
            <person name="Logrieco A.F."/>
            <person name="MacCabe A."/>
            <person name="Maekelae M.R."/>
            <person name="Malavazi I."/>
            <person name="Melin P."/>
            <person name="Meyer V."/>
            <person name="Mielnichuk N."/>
            <person name="Miskei M."/>
            <person name="Molnar A.P."/>
            <person name="Mule G."/>
            <person name="Ngan C.Y."/>
            <person name="Orejas M."/>
            <person name="Orosz E."/>
            <person name="Ouedraogo J.P."/>
            <person name="Overkamp K.M."/>
            <person name="Park H.-S."/>
            <person name="Perrone G."/>
            <person name="Piumi F."/>
            <person name="Punt P.J."/>
            <person name="Ram A.F."/>
            <person name="Ramon A."/>
            <person name="Rauscher S."/>
            <person name="Record E."/>
            <person name="Riano-Pachon D.M."/>
            <person name="Robert V."/>
            <person name="Roehrig J."/>
            <person name="Ruller R."/>
            <person name="Salamov A."/>
            <person name="Salih N.S."/>
            <person name="Samson R.A."/>
            <person name="Sandor E."/>
            <person name="Sanguinetti M."/>
            <person name="Schuetze T."/>
            <person name="Sepcic K."/>
            <person name="Shelest E."/>
            <person name="Sherlock G."/>
            <person name="Sophianopoulou V."/>
            <person name="Squina F.M."/>
            <person name="Sun H."/>
            <person name="Susca A."/>
            <person name="Todd R.B."/>
            <person name="Tsang A."/>
            <person name="Unkles S.E."/>
            <person name="van de Wiele N."/>
            <person name="van Rossen-Uffink D."/>
            <person name="Oliveira J.V."/>
            <person name="Vesth T.C."/>
            <person name="Visser J."/>
            <person name="Yu J.-H."/>
            <person name="Zhou M."/>
            <person name="Andersen M.R."/>
            <person name="Archer D.B."/>
            <person name="Baker S.E."/>
            <person name="Benoit I."/>
            <person name="Brakhage A.A."/>
            <person name="Braus G.H."/>
            <person name="Fischer R."/>
            <person name="Frisvad J.C."/>
            <person name="Goldman G.H."/>
            <person name="Houbraken J."/>
            <person name="Oakley B."/>
            <person name="Pocsi I."/>
            <person name="Scazzocchio C."/>
            <person name="Seiboth B."/>
            <person name="vanKuyk P.A."/>
            <person name="Wortman J."/>
            <person name="Dyer P.S."/>
            <person name="Grigoriev I.V."/>
        </authorList>
    </citation>
    <scope>NUCLEOTIDE SEQUENCE [LARGE SCALE GENOMIC DNA]</scope>
    <source>
        <strain evidence="2">CBS 134.48</strain>
    </source>
</reference>
<protein>
    <submittedName>
        <fullName evidence="1">Uncharacterized protein</fullName>
    </submittedName>
</protein>
<dbReference type="VEuPathDB" id="FungiDB:ASPTUDRAFT_136841"/>
<gene>
    <name evidence="1" type="ORF">ASPTUDRAFT_136841</name>
</gene>
<keyword evidence="2" id="KW-1185">Reference proteome</keyword>
<sequence>LLRGRRVIAGNCVASNSASSCDVVGVRRYRARGTSFAHFSRPGRLIQGKLAICDQELILDNVLIRRVDSRRSYRADTTF</sequence>
<evidence type="ECO:0000313" key="2">
    <source>
        <dbReference type="Proteomes" id="UP000184304"/>
    </source>
</evidence>
<evidence type="ECO:0000313" key="1">
    <source>
        <dbReference type="EMBL" id="OJI87889.1"/>
    </source>
</evidence>
<dbReference type="EMBL" id="KV878181">
    <property type="protein sequence ID" value="OJI87889.1"/>
    <property type="molecule type" value="Genomic_DNA"/>
</dbReference>
<accession>A0A1L9NF37</accession>
<name>A0A1L9NF37_ASPTC</name>
<dbReference type="OMA" id="CDQELIL"/>
<organism evidence="1 2">
    <name type="scientific">Aspergillus tubingensis (strain CBS 134.48)</name>
    <dbReference type="NCBI Taxonomy" id="767770"/>
    <lineage>
        <taxon>Eukaryota</taxon>
        <taxon>Fungi</taxon>
        <taxon>Dikarya</taxon>
        <taxon>Ascomycota</taxon>
        <taxon>Pezizomycotina</taxon>
        <taxon>Eurotiomycetes</taxon>
        <taxon>Eurotiomycetidae</taxon>
        <taxon>Eurotiales</taxon>
        <taxon>Aspergillaceae</taxon>
        <taxon>Aspergillus</taxon>
        <taxon>Aspergillus subgen. Circumdati</taxon>
    </lineage>
</organism>
<dbReference type="Proteomes" id="UP000184304">
    <property type="component" value="Unassembled WGS sequence"/>
</dbReference>